<feature type="domain" description="B box-type" evidence="8">
    <location>
        <begin position="107"/>
        <end position="151"/>
    </location>
</feature>
<dbReference type="EMBL" id="VSRR010015334">
    <property type="protein sequence ID" value="MPC58060.1"/>
    <property type="molecule type" value="Genomic_DNA"/>
</dbReference>
<dbReference type="InterPro" id="IPR017907">
    <property type="entry name" value="Znf_RING_CS"/>
</dbReference>
<dbReference type="PROSITE" id="PS00518">
    <property type="entry name" value="ZF_RING_1"/>
    <property type="match status" value="1"/>
</dbReference>
<dbReference type="GO" id="GO:0008270">
    <property type="term" value="F:zinc ion binding"/>
    <property type="evidence" value="ECO:0007669"/>
    <property type="project" value="UniProtKB-KW"/>
</dbReference>
<keyword evidence="10" id="KW-1185">Reference proteome</keyword>
<dbReference type="Gene3D" id="2.40.100.10">
    <property type="entry name" value="Cyclophilin-like"/>
    <property type="match status" value="1"/>
</dbReference>
<dbReference type="PROSITE" id="PS50089">
    <property type="entry name" value="ZF_RING_2"/>
    <property type="match status" value="1"/>
</dbReference>
<feature type="chain" id="PRO_5022745636" evidence="6">
    <location>
        <begin position="19"/>
        <end position="479"/>
    </location>
</feature>
<evidence type="ECO:0000259" key="7">
    <source>
        <dbReference type="PROSITE" id="PS50089"/>
    </source>
</evidence>
<proteinExistence type="predicted"/>
<feature type="signal peptide" evidence="6">
    <location>
        <begin position="1"/>
        <end position="18"/>
    </location>
</feature>
<feature type="domain" description="RING-type" evidence="7">
    <location>
        <begin position="25"/>
        <end position="70"/>
    </location>
</feature>
<evidence type="ECO:0000259" key="8">
    <source>
        <dbReference type="PROSITE" id="PS50119"/>
    </source>
</evidence>
<feature type="coiled-coil region" evidence="5">
    <location>
        <begin position="160"/>
        <end position="194"/>
    </location>
</feature>
<dbReference type="InterPro" id="IPR000315">
    <property type="entry name" value="Znf_B-box"/>
</dbReference>
<dbReference type="InterPro" id="IPR050143">
    <property type="entry name" value="TRIM/RBCC"/>
</dbReference>
<dbReference type="InterPro" id="IPR001841">
    <property type="entry name" value="Znf_RING"/>
</dbReference>
<reference evidence="9 10" key="1">
    <citation type="submission" date="2019-05" db="EMBL/GenBank/DDBJ databases">
        <title>Another draft genome of Portunus trituberculatus and its Hox gene families provides insights of decapod evolution.</title>
        <authorList>
            <person name="Jeong J.-H."/>
            <person name="Song I."/>
            <person name="Kim S."/>
            <person name="Choi T."/>
            <person name="Kim D."/>
            <person name="Ryu S."/>
            <person name="Kim W."/>
        </authorList>
    </citation>
    <scope>NUCLEOTIDE SEQUENCE [LARGE SCALE GENOMIC DNA]</scope>
    <source>
        <tissue evidence="9">Muscle</tissue>
    </source>
</reference>
<keyword evidence="5" id="KW-0175">Coiled coil</keyword>
<dbReference type="Proteomes" id="UP000324222">
    <property type="component" value="Unassembled WGS sequence"/>
</dbReference>
<gene>
    <name evidence="9" type="primary">TRIM59</name>
    <name evidence="9" type="ORF">E2C01_052054</name>
</gene>
<dbReference type="SUPFAM" id="SSF50891">
    <property type="entry name" value="Cyclophilin-like"/>
    <property type="match status" value="1"/>
</dbReference>
<comment type="caution">
    <text evidence="9">The sequence shown here is derived from an EMBL/GenBank/DDBJ whole genome shotgun (WGS) entry which is preliminary data.</text>
</comment>
<accession>A0A5B7GCL5</accession>
<dbReference type="PROSITE" id="PS50119">
    <property type="entry name" value="ZF_BBOX"/>
    <property type="match status" value="1"/>
</dbReference>
<evidence type="ECO:0000256" key="2">
    <source>
        <dbReference type="ARBA" id="ARBA00022771"/>
    </source>
</evidence>
<dbReference type="InterPro" id="IPR013083">
    <property type="entry name" value="Znf_RING/FYVE/PHD"/>
</dbReference>
<keyword evidence="6" id="KW-0732">Signal</keyword>
<protein>
    <submittedName>
        <fullName evidence="9">Tripartite motif-containing protein 59</fullName>
    </submittedName>
</protein>
<evidence type="ECO:0000313" key="10">
    <source>
        <dbReference type="Proteomes" id="UP000324222"/>
    </source>
</evidence>
<dbReference type="SUPFAM" id="SSF57850">
    <property type="entry name" value="RING/U-box"/>
    <property type="match status" value="1"/>
</dbReference>
<dbReference type="SMART" id="SM00184">
    <property type="entry name" value="RING"/>
    <property type="match status" value="1"/>
</dbReference>
<evidence type="ECO:0000256" key="6">
    <source>
        <dbReference type="SAM" id="SignalP"/>
    </source>
</evidence>
<organism evidence="9 10">
    <name type="scientific">Portunus trituberculatus</name>
    <name type="common">Swimming crab</name>
    <name type="synonym">Neptunus trituberculatus</name>
    <dbReference type="NCBI Taxonomy" id="210409"/>
    <lineage>
        <taxon>Eukaryota</taxon>
        <taxon>Metazoa</taxon>
        <taxon>Ecdysozoa</taxon>
        <taxon>Arthropoda</taxon>
        <taxon>Crustacea</taxon>
        <taxon>Multicrustacea</taxon>
        <taxon>Malacostraca</taxon>
        <taxon>Eumalacostraca</taxon>
        <taxon>Eucarida</taxon>
        <taxon>Decapoda</taxon>
        <taxon>Pleocyemata</taxon>
        <taxon>Brachyura</taxon>
        <taxon>Eubrachyura</taxon>
        <taxon>Portunoidea</taxon>
        <taxon>Portunidae</taxon>
        <taxon>Portuninae</taxon>
        <taxon>Portunus</taxon>
    </lineage>
</organism>
<dbReference type="OrthoDB" id="6339267at2759"/>
<name>A0A5B7GCL5_PORTR</name>
<evidence type="ECO:0000313" key="9">
    <source>
        <dbReference type="EMBL" id="MPC58060.1"/>
    </source>
</evidence>
<keyword evidence="3" id="KW-0862">Zinc</keyword>
<dbReference type="AlphaFoldDB" id="A0A5B7GCL5"/>
<keyword evidence="1" id="KW-0479">Metal-binding</keyword>
<dbReference type="Gene3D" id="3.30.40.10">
    <property type="entry name" value="Zinc/RING finger domain, C3HC4 (zinc finger)"/>
    <property type="match status" value="1"/>
</dbReference>
<evidence type="ECO:0000256" key="1">
    <source>
        <dbReference type="ARBA" id="ARBA00022723"/>
    </source>
</evidence>
<evidence type="ECO:0000256" key="4">
    <source>
        <dbReference type="PROSITE-ProRule" id="PRU00024"/>
    </source>
</evidence>
<sequence length="479" mass="53162">MSVLFCDWFLQSIGLATSTKEQLQCALCCHAYEAQLREAVVLPSCGHTFCRLCLHHLQDQQPDFCCPFCRTQHCGLPVGLLPVNFIVMNLLEAIGKVEGDDYNEEDHAEEVCCLHQEPQLLWCRQCREVLCAKCLSQQQHDGHALHHVRTVLAEKKSHIEDETNKMLHRLQKEKKQLTQEVKAVVSELAKIYERSEKLSLESNKVDSIRKVMEGTNDLMAVAKLELALHRGSNLTSIPNAVLQALLEYRGDNYITGNEERSTDDSARRLSWDEERSSLQFWQLTTDVAGGGRHWPIIPWQRFTAQIPAVQLLVPFPAPEVYLQLEAAGVDLGRIHIRLWGQLRRAQHFLALCLGTFGPSYQGAKFRTVERKGAPGECLRGGDYPARDGKGTSCRGVMAGLEWGGQHAGPVKKGLLGGGGGGCHESDALFNICLQDKPQGKMSCPFGEVVSGLGVVWRAASHHPVSEITITAAGLVHHNT</sequence>
<dbReference type="InterPro" id="IPR029000">
    <property type="entry name" value="Cyclophilin-like_dom_sf"/>
</dbReference>
<dbReference type="SUPFAM" id="SSF57845">
    <property type="entry name" value="B-box zinc-binding domain"/>
    <property type="match status" value="1"/>
</dbReference>
<evidence type="ECO:0000256" key="3">
    <source>
        <dbReference type="ARBA" id="ARBA00022833"/>
    </source>
</evidence>
<evidence type="ECO:0000256" key="5">
    <source>
        <dbReference type="SAM" id="Coils"/>
    </source>
</evidence>
<dbReference type="PANTHER" id="PTHR24103">
    <property type="entry name" value="E3 UBIQUITIN-PROTEIN LIGASE TRIM"/>
    <property type="match status" value="1"/>
</dbReference>
<dbReference type="Gene3D" id="3.30.160.60">
    <property type="entry name" value="Classic Zinc Finger"/>
    <property type="match status" value="1"/>
</dbReference>
<keyword evidence="2 4" id="KW-0863">Zinc-finger</keyword>